<dbReference type="AlphaFoldDB" id="A0A8J6Y0T2"/>
<reference evidence="1" key="1">
    <citation type="submission" date="2020-09" db="EMBL/GenBank/DDBJ databases">
        <title>Iningainema tapete sp. nov. (Scytonemataceae, Cyanobacteria) from greenhouses in central Florida (USA) produces two types of nodularin with biosynthetic potential for microcystin-LR and anabaenopeptins.</title>
        <authorList>
            <person name="Berthold D.E."/>
            <person name="Lefler F.W."/>
            <person name="Huang I.-S."/>
            <person name="Abdulla H."/>
            <person name="Zimba P.V."/>
            <person name="Laughinghouse H.D. IV."/>
        </authorList>
    </citation>
    <scope>NUCLEOTIDE SEQUENCE</scope>
    <source>
        <strain evidence="1">BLCCT55</strain>
    </source>
</reference>
<evidence type="ECO:0000313" key="2">
    <source>
        <dbReference type="Proteomes" id="UP000629098"/>
    </source>
</evidence>
<protein>
    <submittedName>
        <fullName evidence="1">Uncharacterized protein</fullName>
    </submittedName>
</protein>
<evidence type="ECO:0000313" key="1">
    <source>
        <dbReference type="EMBL" id="MBD2777058.1"/>
    </source>
</evidence>
<dbReference type="RefSeq" id="WP_190836137.1">
    <property type="nucleotide sequence ID" value="NZ_CAWPPI010000104.1"/>
</dbReference>
<organism evidence="1 2">
    <name type="scientific">Iningainema tapete BLCC-T55</name>
    <dbReference type="NCBI Taxonomy" id="2748662"/>
    <lineage>
        <taxon>Bacteria</taxon>
        <taxon>Bacillati</taxon>
        <taxon>Cyanobacteriota</taxon>
        <taxon>Cyanophyceae</taxon>
        <taxon>Nostocales</taxon>
        <taxon>Scytonemataceae</taxon>
        <taxon>Iningainema tapete</taxon>
    </lineage>
</organism>
<name>A0A8J6Y0T2_9CYAN</name>
<comment type="caution">
    <text evidence="1">The sequence shown here is derived from an EMBL/GenBank/DDBJ whole genome shotgun (WGS) entry which is preliminary data.</text>
</comment>
<proteinExistence type="predicted"/>
<gene>
    <name evidence="1" type="ORF">ICL16_34685</name>
</gene>
<dbReference type="EMBL" id="JACXAE010000104">
    <property type="protein sequence ID" value="MBD2777058.1"/>
    <property type="molecule type" value="Genomic_DNA"/>
</dbReference>
<sequence>MGDEADINSDARISHQLIKMGLGIERAIALWILALNLSNATQTSDPNNSVTSFST</sequence>
<accession>A0A8J6Y0T2</accession>
<keyword evidence="2" id="KW-1185">Reference proteome</keyword>
<dbReference type="Proteomes" id="UP000629098">
    <property type="component" value="Unassembled WGS sequence"/>
</dbReference>